<sequence>MQEGSPGRRGRARITAEEYNHSLSKLVSAKRRVKPSRKAAFMAAFPVKASPRLHSDEDGASVLPLKEASVTHPEHSKTATTDDTTSKTEMKSPVEVRRKLQVFVRGLLLPKTVCLQLDPETSVSDLKALIQNENGIQSQNQHLYIGRNFQLCDLLSLCDHGIQQDQNIELRIGGLLGGAPLEEEQLRSIYFLNLSGRLGRQWKTLAIYLGFLDEELDAFEYGREELNQQSFKMLNTWWQKQDNPADAAEKLRDALKDTGRADLALQVNVQGIPGHRFDVEQCAKELAAHYRETMKVATYPSARHMSRKMDDMYINPKLEEETNIPTPFSAVSETKMQAETGMQSEHPTASQRSTRNPSKLQPERRKGLKVQKISLDSYEDMLVLESNRLLIRAEAGYGKTTLLKKIAYDWADLYLKTKKDPNENQPKPETTSVLGRYKLVFVVEVNRMGKKLDIIDAIFTQILTDRKLKKKFSDLEKYINENPESVLIMLDGADEISLQRVKDAQCEDGIDLNDEAA</sequence>
<feature type="domain" description="Ubiquitin-like" evidence="3">
    <location>
        <begin position="100"/>
        <end position="170"/>
    </location>
</feature>
<dbReference type="PROSITE" id="PS50053">
    <property type="entry name" value="UBIQUITIN_2"/>
    <property type="match status" value="1"/>
</dbReference>
<organism evidence="5 6">
    <name type="scientific">Patiria miniata</name>
    <name type="common">Bat star</name>
    <name type="synonym">Asterina miniata</name>
    <dbReference type="NCBI Taxonomy" id="46514"/>
    <lineage>
        <taxon>Eukaryota</taxon>
        <taxon>Metazoa</taxon>
        <taxon>Echinodermata</taxon>
        <taxon>Eleutherozoa</taxon>
        <taxon>Asterozoa</taxon>
        <taxon>Asteroidea</taxon>
        <taxon>Valvatacea</taxon>
        <taxon>Valvatida</taxon>
        <taxon>Asterinidae</taxon>
        <taxon>Patiria</taxon>
    </lineage>
</organism>
<feature type="domain" description="NACHT" evidence="4">
    <location>
        <begin position="387"/>
        <end position="497"/>
    </location>
</feature>
<evidence type="ECO:0000313" key="5">
    <source>
        <dbReference type="EnsemblMetazoa" id="XP_038074885.1"/>
    </source>
</evidence>
<dbReference type="CDD" id="cd01670">
    <property type="entry name" value="Death"/>
    <property type="match status" value="1"/>
</dbReference>
<dbReference type="SUPFAM" id="SSF54236">
    <property type="entry name" value="Ubiquitin-like"/>
    <property type="match status" value="1"/>
</dbReference>
<dbReference type="Pfam" id="PF00531">
    <property type="entry name" value="Death"/>
    <property type="match status" value="1"/>
</dbReference>
<accession>A0A914BG84</accession>
<dbReference type="Gene3D" id="3.40.50.300">
    <property type="entry name" value="P-loop containing nucleotide triphosphate hydrolases"/>
    <property type="match status" value="1"/>
</dbReference>
<dbReference type="GO" id="GO:0007165">
    <property type="term" value="P:signal transduction"/>
    <property type="evidence" value="ECO:0007669"/>
    <property type="project" value="InterPro"/>
</dbReference>
<dbReference type="PANTHER" id="PTHR46844">
    <property type="entry name" value="SLR5058 PROTEIN"/>
    <property type="match status" value="1"/>
</dbReference>
<dbReference type="RefSeq" id="XP_038074885.1">
    <property type="nucleotide sequence ID" value="XM_038218957.1"/>
</dbReference>
<feature type="compositionally biased region" description="Polar residues" evidence="1">
    <location>
        <begin position="335"/>
        <end position="359"/>
    </location>
</feature>
<dbReference type="OrthoDB" id="1047367at2759"/>
<evidence type="ECO:0000313" key="6">
    <source>
        <dbReference type="Proteomes" id="UP000887568"/>
    </source>
</evidence>
<dbReference type="InterPro" id="IPR011029">
    <property type="entry name" value="DEATH-like_dom_sf"/>
</dbReference>
<keyword evidence="6" id="KW-1185">Reference proteome</keyword>
<dbReference type="GeneID" id="119742784"/>
<dbReference type="InterPro" id="IPR000626">
    <property type="entry name" value="Ubiquitin-like_dom"/>
</dbReference>
<dbReference type="Proteomes" id="UP000887568">
    <property type="component" value="Unplaced"/>
</dbReference>
<dbReference type="InterPro" id="IPR027417">
    <property type="entry name" value="P-loop_NTPase"/>
</dbReference>
<name>A0A914BG84_PATMI</name>
<evidence type="ECO:0000259" key="4">
    <source>
        <dbReference type="PROSITE" id="PS50837"/>
    </source>
</evidence>
<evidence type="ECO:0000259" key="3">
    <source>
        <dbReference type="PROSITE" id="PS50053"/>
    </source>
</evidence>
<dbReference type="InterPro" id="IPR007111">
    <property type="entry name" value="NACHT_NTPase"/>
</dbReference>
<dbReference type="PANTHER" id="PTHR46844:SF1">
    <property type="entry name" value="SLR5058 PROTEIN"/>
    <property type="match status" value="1"/>
</dbReference>
<dbReference type="Gene3D" id="1.10.533.10">
    <property type="entry name" value="Death Domain, Fas"/>
    <property type="match status" value="1"/>
</dbReference>
<evidence type="ECO:0000256" key="1">
    <source>
        <dbReference type="SAM" id="MobiDB-lite"/>
    </source>
</evidence>
<feature type="region of interest" description="Disordered" evidence="1">
    <location>
        <begin position="66"/>
        <end position="92"/>
    </location>
</feature>
<dbReference type="EnsemblMetazoa" id="XM_038218957.1">
    <property type="protein sequence ID" value="XP_038074885.1"/>
    <property type="gene ID" value="LOC119742784"/>
</dbReference>
<reference evidence="5" key="1">
    <citation type="submission" date="2022-11" db="UniProtKB">
        <authorList>
            <consortium name="EnsemblMetazoa"/>
        </authorList>
    </citation>
    <scope>IDENTIFICATION</scope>
</reference>
<dbReference type="InterPro" id="IPR000488">
    <property type="entry name" value="Death_dom"/>
</dbReference>
<evidence type="ECO:0000259" key="2">
    <source>
        <dbReference type="PROSITE" id="PS50017"/>
    </source>
</evidence>
<proteinExistence type="predicted"/>
<feature type="region of interest" description="Disordered" evidence="1">
    <location>
        <begin position="335"/>
        <end position="368"/>
    </location>
</feature>
<feature type="domain" description="Death" evidence="2">
    <location>
        <begin position="187"/>
        <end position="264"/>
    </location>
</feature>
<protein>
    <submittedName>
        <fullName evidence="5">Uncharacterized protein</fullName>
    </submittedName>
</protein>
<dbReference type="PROSITE" id="PS50837">
    <property type="entry name" value="NACHT"/>
    <property type="match status" value="1"/>
</dbReference>
<dbReference type="SUPFAM" id="SSF47986">
    <property type="entry name" value="DEATH domain"/>
    <property type="match status" value="1"/>
</dbReference>
<dbReference type="InterPro" id="IPR029071">
    <property type="entry name" value="Ubiquitin-like_domsf"/>
</dbReference>
<dbReference type="PROSITE" id="PS50017">
    <property type="entry name" value="DEATH_DOMAIN"/>
    <property type="match status" value="1"/>
</dbReference>
<dbReference type="AlphaFoldDB" id="A0A914BG84"/>
<dbReference type="Gene3D" id="3.10.20.90">
    <property type="entry name" value="Phosphatidylinositol 3-kinase Catalytic Subunit, Chain A, domain 1"/>
    <property type="match status" value="1"/>
</dbReference>